<evidence type="ECO:0000313" key="3">
    <source>
        <dbReference type="EMBL" id="KAK9669907.1"/>
    </source>
</evidence>
<accession>A0AAW1H1B9</accession>
<keyword evidence="4" id="KW-1185">Reference proteome</keyword>
<dbReference type="PANTHER" id="PTHR48048:SF45">
    <property type="entry name" value="GLYCOSYLTRANSFERASE"/>
    <property type="match status" value="1"/>
</dbReference>
<comment type="similarity">
    <text evidence="1">Belongs to the UDP-glycosyltransferase family.</text>
</comment>
<dbReference type="GO" id="GO:0016135">
    <property type="term" value="P:saponin biosynthetic process"/>
    <property type="evidence" value="ECO:0007669"/>
    <property type="project" value="UniProtKB-ARBA"/>
</dbReference>
<feature type="non-terminal residue" evidence="3">
    <location>
        <position position="1"/>
    </location>
</feature>
<evidence type="ECO:0000256" key="2">
    <source>
        <dbReference type="ARBA" id="ARBA00022679"/>
    </source>
</evidence>
<evidence type="ECO:0000313" key="4">
    <source>
        <dbReference type="Proteomes" id="UP001443914"/>
    </source>
</evidence>
<dbReference type="Proteomes" id="UP001443914">
    <property type="component" value="Unassembled WGS sequence"/>
</dbReference>
<sequence>LFFEFIELHKPLIKCVVEDRVKDESPKPAGFVFDMFCIALADVANELGAPSYVFLTSGANFLNFVFYVLSLADDYGLEACDIAAKFSYSEFESLVSGFKNPLPSKFNPGIVMLLNLGRQFKKTKGILVNTYAEFESFAIQALHNSDDKRILPIYPVGPILELKRDGEADSEEKRSIMKWLDGQPVSSVVFLCFGSMGSLDEEQVKKITIGLDKSGVRFLWALRKPPSVVNPGIPRDNEMYLNVLPEGFLSHTINKGKIIEWAPQIDNLWFGVPIGAWPMYAEQNLNAFELVADLKLAVKIRMDYYMDLKIGKEVSMDENMSRNVKDMSDMGRKALEDGGSSCHWLDRFINDVLRNVVKGE</sequence>
<reference evidence="3" key="1">
    <citation type="submission" date="2024-03" db="EMBL/GenBank/DDBJ databases">
        <title>WGS assembly of Saponaria officinalis var. Norfolk2.</title>
        <authorList>
            <person name="Jenkins J."/>
            <person name="Shu S."/>
            <person name="Grimwood J."/>
            <person name="Barry K."/>
            <person name="Goodstein D."/>
            <person name="Schmutz J."/>
            <person name="Leebens-Mack J."/>
            <person name="Osbourn A."/>
        </authorList>
    </citation>
    <scope>NUCLEOTIDE SEQUENCE [LARGE SCALE GENOMIC DNA]</scope>
    <source>
        <strain evidence="3">JIC</strain>
    </source>
</reference>
<dbReference type="InterPro" id="IPR002213">
    <property type="entry name" value="UDP_glucos_trans"/>
</dbReference>
<dbReference type="EMBL" id="JBDFQZ010000013">
    <property type="protein sequence ID" value="KAK9669907.1"/>
    <property type="molecule type" value="Genomic_DNA"/>
</dbReference>
<evidence type="ECO:0000256" key="1">
    <source>
        <dbReference type="ARBA" id="ARBA00009995"/>
    </source>
</evidence>
<dbReference type="PANTHER" id="PTHR48048">
    <property type="entry name" value="GLYCOSYLTRANSFERASE"/>
    <property type="match status" value="1"/>
</dbReference>
<dbReference type="SUPFAM" id="SSF53756">
    <property type="entry name" value="UDP-Glycosyltransferase/glycogen phosphorylase"/>
    <property type="match status" value="1"/>
</dbReference>
<dbReference type="GO" id="GO:0016104">
    <property type="term" value="P:triterpenoid biosynthetic process"/>
    <property type="evidence" value="ECO:0007669"/>
    <property type="project" value="UniProtKB-ARBA"/>
</dbReference>
<gene>
    <name evidence="3" type="ORF">RND81_13G163100</name>
</gene>
<organism evidence="3 4">
    <name type="scientific">Saponaria officinalis</name>
    <name type="common">Common soapwort</name>
    <name type="synonym">Lychnis saponaria</name>
    <dbReference type="NCBI Taxonomy" id="3572"/>
    <lineage>
        <taxon>Eukaryota</taxon>
        <taxon>Viridiplantae</taxon>
        <taxon>Streptophyta</taxon>
        <taxon>Embryophyta</taxon>
        <taxon>Tracheophyta</taxon>
        <taxon>Spermatophyta</taxon>
        <taxon>Magnoliopsida</taxon>
        <taxon>eudicotyledons</taxon>
        <taxon>Gunneridae</taxon>
        <taxon>Pentapetalae</taxon>
        <taxon>Caryophyllales</taxon>
        <taxon>Caryophyllaceae</taxon>
        <taxon>Caryophylleae</taxon>
        <taxon>Saponaria</taxon>
    </lineage>
</organism>
<dbReference type="Pfam" id="PF00201">
    <property type="entry name" value="UDPGT"/>
    <property type="match status" value="1"/>
</dbReference>
<dbReference type="GO" id="GO:0035251">
    <property type="term" value="F:UDP-glucosyltransferase activity"/>
    <property type="evidence" value="ECO:0007669"/>
    <property type="project" value="InterPro"/>
</dbReference>
<proteinExistence type="inferred from homology"/>
<name>A0AAW1H1B9_SAPOF</name>
<comment type="caution">
    <text evidence="3">The sequence shown here is derived from an EMBL/GenBank/DDBJ whole genome shotgun (WGS) entry which is preliminary data.</text>
</comment>
<dbReference type="Gene3D" id="3.40.50.2000">
    <property type="entry name" value="Glycogen Phosphorylase B"/>
    <property type="match status" value="4"/>
</dbReference>
<dbReference type="AlphaFoldDB" id="A0AAW1H1B9"/>
<protein>
    <submittedName>
        <fullName evidence="3">Uncharacterized protein</fullName>
    </submittedName>
</protein>
<dbReference type="InterPro" id="IPR050481">
    <property type="entry name" value="UDP-glycosyltransf_plant"/>
</dbReference>
<dbReference type="CDD" id="cd03784">
    <property type="entry name" value="GT1_Gtf-like"/>
    <property type="match status" value="1"/>
</dbReference>
<keyword evidence="2" id="KW-0808">Transferase</keyword>